<evidence type="ECO:0000313" key="3">
    <source>
        <dbReference type="Proteomes" id="UP000523007"/>
    </source>
</evidence>
<name>A0A7W7W2S3_9ACTN</name>
<organism evidence="2 3">
    <name type="scientific">Lipingzhangella halophila</name>
    <dbReference type="NCBI Taxonomy" id="1783352"/>
    <lineage>
        <taxon>Bacteria</taxon>
        <taxon>Bacillati</taxon>
        <taxon>Actinomycetota</taxon>
        <taxon>Actinomycetes</taxon>
        <taxon>Streptosporangiales</taxon>
        <taxon>Nocardiopsidaceae</taxon>
        <taxon>Lipingzhangella</taxon>
    </lineage>
</organism>
<accession>A0A7W7W2S3</accession>
<dbReference type="EMBL" id="JACHJT010000001">
    <property type="protein sequence ID" value="MBB4931079.1"/>
    <property type="molecule type" value="Genomic_DNA"/>
</dbReference>
<keyword evidence="3" id="KW-1185">Reference proteome</keyword>
<dbReference type="SUPFAM" id="SSF57938">
    <property type="entry name" value="DnaJ/Hsp40 cysteine-rich domain"/>
    <property type="match status" value="1"/>
</dbReference>
<evidence type="ECO:0000313" key="2">
    <source>
        <dbReference type="EMBL" id="MBB4931079.1"/>
    </source>
</evidence>
<dbReference type="AlphaFoldDB" id="A0A7W7W2S3"/>
<dbReference type="Gene3D" id="2.10.230.10">
    <property type="entry name" value="Heat shock protein DnaJ, cysteine-rich domain"/>
    <property type="match status" value="1"/>
</dbReference>
<protein>
    <submittedName>
        <fullName evidence="2">DnaJ-class molecular chaperone</fullName>
    </submittedName>
</protein>
<reference evidence="2 3" key="1">
    <citation type="submission" date="2020-08" db="EMBL/GenBank/DDBJ databases">
        <title>Sequencing the genomes of 1000 actinobacteria strains.</title>
        <authorList>
            <person name="Klenk H.-P."/>
        </authorList>
    </citation>
    <scope>NUCLEOTIDE SEQUENCE [LARGE SCALE GENOMIC DNA]</scope>
    <source>
        <strain evidence="2 3">DSM 102030</strain>
    </source>
</reference>
<feature type="region of interest" description="Disordered" evidence="1">
    <location>
        <begin position="1"/>
        <end position="47"/>
    </location>
</feature>
<comment type="caution">
    <text evidence="2">The sequence shown here is derived from an EMBL/GenBank/DDBJ whole genome shotgun (WGS) entry which is preliminary data.</text>
</comment>
<sequence>MSKHRDEPKQCPVCGGSGEISTGHDGADGQSSGTTRCGACNGTGQQP</sequence>
<dbReference type="Proteomes" id="UP000523007">
    <property type="component" value="Unassembled WGS sequence"/>
</dbReference>
<gene>
    <name evidence="2" type="ORF">F4561_001899</name>
</gene>
<dbReference type="InterPro" id="IPR036410">
    <property type="entry name" value="HSP_DnaJ_Cys-rich_dom_sf"/>
</dbReference>
<evidence type="ECO:0000256" key="1">
    <source>
        <dbReference type="SAM" id="MobiDB-lite"/>
    </source>
</evidence>
<proteinExistence type="predicted"/>